<dbReference type="EMBL" id="MCFA01000006">
    <property type="protein sequence ID" value="ORY18624.1"/>
    <property type="molecule type" value="Genomic_DNA"/>
</dbReference>
<feature type="region of interest" description="Disordered" evidence="1">
    <location>
        <begin position="396"/>
        <end position="464"/>
    </location>
</feature>
<feature type="region of interest" description="Disordered" evidence="1">
    <location>
        <begin position="534"/>
        <end position="563"/>
    </location>
</feature>
<feature type="compositionally biased region" description="Polar residues" evidence="1">
    <location>
        <begin position="439"/>
        <end position="455"/>
    </location>
</feature>
<feature type="compositionally biased region" description="Low complexity" evidence="1">
    <location>
        <begin position="137"/>
        <end position="146"/>
    </location>
</feature>
<reference evidence="2 3" key="1">
    <citation type="submission" date="2016-07" db="EMBL/GenBank/DDBJ databases">
        <title>Pervasive Adenine N6-methylation of Active Genes in Fungi.</title>
        <authorList>
            <consortium name="DOE Joint Genome Institute"/>
            <person name="Mondo S.J."/>
            <person name="Dannebaum R.O."/>
            <person name="Kuo R.C."/>
            <person name="Labutti K."/>
            <person name="Haridas S."/>
            <person name="Kuo A."/>
            <person name="Salamov A."/>
            <person name="Ahrendt S.R."/>
            <person name="Lipzen A."/>
            <person name="Sullivan W."/>
            <person name="Andreopoulos W.B."/>
            <person name="Clum A."/>
            <person name="Lindquist E."/>
            <person name="Daum C."/>
            <person name="Ramamoorthy G.K."/>
            <person name="Gryganskyi A."/>
            <person name="Culley D."/>
            <person name="Magnuson J.K."/>
            <person name="James T.Y."/>
            <person name="O'Malley M.A."/>
            <person name="Stajich J.E."/>
            <person name="Spatafora J.W."/>
            <person name="Visel A."/>
            <person name="Grigoriev I.V."/>
        </authorList>
    </citation>
    <scope>NUCLEOTIDE SEQUENCE [LARGE SCALE GENOMIC DNA]</scope>
    <source>
        <strain evidence="2 3">CBS 115471</strain>
    </source>
</reference>
<evidence type="ECO:0000313" key="2">
    <source>
        <dbReference type="EMBL" id="ORY18624.1"/>
    </source>
</evidence>
<dbReference type="AlphaFoldDB" id="A0A1Y2A815"/>
<comment type="caution">
    <text evidence="2">The sequence shown here is derived from an EMBL/GenBank/DDBJ whole genome shotgun (WGS) entry which is preliminary data.</text>
</comment>
<feature type="region of interest" description="Disordered" evidence="1">
    <location>
        <begin position="179"/>
        <end position="201"/>
    </location>
</feature>
<evidence type="ECO:0000256" key="1">
    <source>
        <dbReference type="SAM" id="MobiDB-lite"/>
    </source>
</evidence>
<feature type="region of interest" description="Disordered" evidence="1">
    <location>
        <begin position="128"/>
        <end position="155"/>
    </location>
</feature>
<proteinExistence type="predicted"/>
<organism evidence="2 3">
    <name type="scientific">Clohesyomyces aquaticus</name>
    <dbReference type="NCBI Taxonomy" id="1231657"/>
    <lineage>
        <taxon>Eukaryota</taxon>
        <taxon>Fungi</taxon>
        <taxon>Dikarya</taxon>
        <taxon>Ascomycota</taxon>
        <taxon>Pezizomycotina</taxon>
        <taxon>Dothideomycetes</taxon>
        <taxon>Pleosporomycetidae</taxon>
        <taxon>Pleosporales</taxon>
        <taxon>Lindgomycetaceae</taxon>
        <taxon>Clohesyomyces</taxon>
    </lineage>
</organism>
<sequence>MSSQNTPAPAPSTPGAPVAAAATEGATPLWSQQGLLVLSAVDTLLSFRLGKAFILAMHAQSLDDIASFLELACVEKDARKKTLDIFTTLQDVSPGILSDAIEQRLPLARDHHRDNHFRRPALPVNNSNVTNPYLVLPTTPSSTSRSTSRRRDHDEISTAISTEPPEAFYEARIHADKRQRVAGKTTTHEPTAGKKTYAGKSSFPKDGGRWCPICHERKQKYYTKPSWLKSHLVKEHMHELVGGISVEKEDMIGCGYCPNDGTLDEPTPAILGPLGLAEHVYDAHSPSTKEGLGQASVSFHSLVANTLSGLPAARKHYHRLFEEETNKRRDEKQAPSLELNLTWGRTPEAVKLLKELRSFGGEPSSRKIGSQLSEKDKSRAEELAARAFTAAVIKDDEPESAQEATVRAQPTSLPVPDPQMDLTAIGFKFSGPKTHGSAFDSSDTNPNGASDQGTQKLAHGPDMVPPLESQYVGNALIGSMGPPSRVPPQYSNQAGRSTQQIPVQNIGQHQLPDQGGHRLQPPGTYDMTLGHSHLPGVYPMTSGQPNSSAQSRHGATSPGNAYNAQTYRDLSHDYSSQLALQGFQNGMHQHGYQYAPGMASQQGLSPEMGASRPTGQVTPWQPQAANSLGGGNQQQYTEAGQRLPSAGGVFPWPEDPIEFMEWAKTAPPEEVTAWINMHSLPP</sequence>
<feature type="compositionally biased region" description="Polar residues" evidence="1">
    <location>
        <begin position="541"/>
        <end position="563"/>
    </location>
</feature>
<evidence type="ECO:0000313" key="3">
    <source>
        <dbReference type="Proteomes" id="UP000193144"/>
    </source>
</evidence>
<dbReference type="Proteomes" id="UP000193144">
    <property type="component" value="Unassembled WGS sequence"/>
</dbReference>
<name>A0A1Y2A815_9PLEO</name>
<protein>
    <submittedName>
        <fullName evidence="2">Uncharacterized protein</fullName>
    </submittedName>
</protein>
<keyword evidence="3" id="KW-1185">Reference proteome</keyword>
<accession>A0A1Y2A815</accession>
<gene>
    <name evidence="2" type="ORF">BCR34DRAFT_596198</name>
</gene>
<feature type="region of interest" description="Disordered" evidence="1">
    <location>
        <begin position="1"/>
        <end position="20"/>
    </location>
</feature>